<gene>
    <name evidence="2" type="ORF">GPM918_LOCUS15043</name>
    <name evidence="3" type="ORF">SRO942_LOCUS15043</name>
</gene>
<name>A0A814ILG9_9BILA</name>
<dbReference type="OrthoDB" id="10617624at2759"/>
<keyword evidence="4" id="KW-1185">Reference proteome</keyword>
<dbReference type="Proteomes" id="UP000681722">
    <property type="component" value="Unassembled WGS sequence"/>
</dbReference>
<comment type="caution">
    <text evidence="2">The sequence shown here is derived from an EMBL/GenBank/DDBJ whole genome shotgun (WGS) entry which is preliminary data.</text>
</comment>
<feature type="transmembrane region" description="Helical" evidence="1">
    <location>
        <begin position="12"/>
        <end position="32"/>
    </location>
</feature>
<sequence length="258" mass="30343">MLLKNDAKRHRLLVLFHSIDSITFLIRFIIICTDLSADTGNITNYLSGSRRYLIPILFVELFSSFILFLADLLYVILKYVGDIFYETDRDDICNERRYLWPLATLTCFKKIDCYYDNPRWILLTRIWILIGFWLLRFIAVILACACGNQYAPRGHAINHTETKAHYFGAYICVKVNLGRIFLTKVRGVKLTEEQRVNFDSVYFQHPNGVDEFCVLRPEQILSWVITVNQDADVTNQYEEPRTDNITDRFDERVYEGCF</sequence>
<dbReference type="EMBL" id="CAJOBC010003713">
    <property type="protein sequence ID" value="CAF3797368.1"/>
    <property type="molecule type" value="Genomic_DNA"/>
</dbReference>
<keyword evidence="1" id="KW-0812">Transmembrane</keyword>
<reference evidence="2" key="1">
    <citation type="submission" date="2021-02" db="EMBL/GenBank/DDBJ databases">
        <authorList>
            <person name="Nowell W R."/>
        </authorList>
    </citation>
    <scope>NUCLEOTIDE SEQUENCE</scope>
</reference>
<organism evidence="2 4">
    <name type="scientific">Didymodactylos carnosus</name>
    <dbReference type="NCBI Taxonomy" id="1234261"/>
    <lineage>
        <taxon>Eukaryota</taxon>
        <taxon>Metazoa</taxon>
        <taxon>Spiralia</taxon>
        <taxon>Gnathifera</taxon>
        <taxon>Rotifera</taxon>
        <taxon>Eurotatoria</taxon>
        <taxon>Bdelloidea</taxon>
        <taxon>Philodinida</taxon>
        <taxon>Philodinidae</taxon>
        <taxon>Didymodactylos</taxon>
    </lineage>
</organism>
<accession>A0A814ILG9</accession>
<keyword evidence="1" id="KW-0472">Membrane</keyword>
<dbReference type="Proteomes" id="UP000663829">
    <property type="component" value="Unassembled WGS sequence"/>
</dbReference>
<feature type="transmembrane region" description="Helical" evidence="1">
    <location>
        <begin position="52"/>
        <end position="77"/>
    </location>
</feature>
<evidence type="ECO:0000313" key="3">
    <source>
        <dbReference type="EMBL" id="CAF3797368.1"/>
    </source>
</evidence>
<evidence type="ECO:0000256" key="1">
    <source>
        <dbReference type="SAM" id="Phobius"/>
    </source>
</evidence>
<protein>
    <submittedName>
        <fullName evidence="2">Uncharacterized protein</fullName>
    </submittedName>
</protein>
<evidence type="ECO:0000313" key="2">
    <source>
        <dbReference type="EMBL" id="CAF1026228.1"/>
    </source>
</evidence>
<evidence type="ECO:0000313" key="4">
    <source>
        <dbReference type="Proteomes" id="UP000663829"/>
    </source>
</evidence>
<dbReference type="EMBL" id="CAJNOQ010003713">
    <property type="protein sequence ID" value="CAF1026228.1"/>
    <property type="molecule type" value="Genomic_DNA"/>
</dbReference>
<keyword evidence="1" id="KW-1133">Transmembrane helix</keyword>
<dbReference type="AlphaFoldDB" id="A0A814ILG9"/>
<proteinExistence type="predicted"/>
<feature type="transmembrane region" description="Helical" evidence="1">
    <location>
        <begin position="120"/>
        <end position="143"/>
    </location>
</feature>